<proteinExistence type="predicted"/>
<reference evidence="1 2" key="1">
    <citation type="submission" date="2018-06" db="EMBL/GenBank/DDBJ databases">
        <authorList>
            <consortium name="Pathogen Informatics"/>
            <person name="Doyle S."/>
        </authorList>
    </citation>
    <scope>NUCLEOTIDE SEQUENCE [LARGE SCALE GENOMIC DNA]</scope>
    <source>
        <strain evidence="1 2">NCTC10899</strain>
    </source>
</reference>
<dbReference type="EMBL" id="UGUU01000002">
    <property type="protein sequence ID" value="SUE95881.1"/>
    <property type="molecule type" value="Genomic_DNA"/>
</dbReference>
<accession>A0A379PLN0</accession>
<dbReference type="Proteomes" id="UP000254260">
    <property type="component" value="Unassembled WGS sequence"/>
</dbReference>
<organism evidence="1 2">
    <name type="scientific">Ectopseudomonas mendocina</name>
    <name type="common">Pseudomonas mendocina</name>
    <dbReference type="NCBI Taxonomy" id="300"/>
    <lineage>
        <taxon>Bacteria</taxon>
        <taxon>Pseudomonadati</taxon>
        <taxon>Pseudomonadota</taxon>
        <taxon>Gammaproteobacteria</taxon>
        <taxon>Pseudomonadales</taxon>
        <taxon>Pseudomonadaceae</taxon>
        <taxon>Ectopseudomonas</taxon>
    </lineage>
</organism>
<dbReference type="OrthoDB" id="9179771at2"/>
<protein>
    <submittedName>
        <fullName evidence="1">Uncharacterized protein</fullName>
    </submittedName>
</protein>
<name>A0A379PLN0_ECTME</name>
<evidence type="ECO:0000313" key="2">
    <source>
        <dbReference type="Proteomes" id="UP000254260"/>
    </source>
</evidence>
<evidence type="ECO:0000313" key="1">
    <source>
        <dbReference type="EMBL" id="SUE95881.1"/>
    </source>
</evidence>
<dbReference type="AlphaFoldDB" id="A0A379PLN0"/>
<dbReference type="RefSeq" id="WP_115292738.1">
    <property type="nucleotide sequence ID" value="NZ_UGUU01000002.1"/>
</dbReference>
<sequence>MTDSLNKVFFIQDLALYRSKFPVLAGKQIVGDGCFSYVFEGTKSSTVLKLTCDSVYAEFIRLKGGEFGIPKLLNDYGSIQTELYGEVFLFEIERLRPLSKWDHDGMILERDAISSAVSYKVALSEIESGLMPCQVAHATALDEVRMSGIFSDSASSALSAIAEYMKVTDLDVLLDLQNPDNFMTNGRHLIITDPLQSVT</sequence>
<gene>
    <name evidence="1" type="ORF">NCTC10899_05122</name>
</gene>